<evidence type="ECO:0000256" key="2">
    <source>
        <dbReference type="ARBA" id="ARBA00022679"/>
    </source>
</evidence>
<evidence type="ECO:0000256" key="4">
    <source>
        <dbReference type="ARBA" id="ARBA00022777"/>
    </source>
</evidence>
<proteinExistence type="inferred from homology"/>
<keyword evidence="10" id="KW-1185">Reference proteome</keyword>
<gene>
    <name evidence="9" type="ORF">GCM10022246_03020</name>
</gene>
<dbReference type="Proteomes" id="UP001501081">
    <property type="component" value="Unassembled WGS sequence"/>
</dbReference>
<dbReference type="InterPro" id="IPR031475">
    <property type="entry name" value="NBD_C"/>
</dbReference>
<evidence type="ECO:0000256" key="3">
    <source>
        <dbReference type="ARBA" id="ARBA00022741"/>
    </source>
</evidence>
<dbReference type="InterPro" id="IPR010737">
    <property type="entry name" value="4-carb_acid_sugar_kinase_N"/>
</dbReference>
<comment type="similarity">
    <text evidence="1">Belongs to the four-carbon acid sugar kinase family.</text>
</comment>
<accession>A0ABP7NS99</accession>
<organism evidence="9 10">
    <name type="scientific">Pedobacter ginsengiterrae</name>
    <dbReference type="NCBI Taxonomy" id="871696"/>
    <lineage>
        <taxon>Bacteria</taxon>
        <taxon>Pseudomonadati</taxon>
        <taxon>Bacteroidota</taxon>
        <taxon>Sphingobacteriia</taxon>
        <taxon>Sphingobacteriales</taxon>
        <taxon>Sphingobacteriaceae</taxon>
        <taxon>Pedobacter</taxon>
    </lineage>
</organism>
<evidence type="ECO:0000259" key="8">
    <source>
        <dbReference type="Pfam" id="PF17042"/>
    </source>
</evidence>
<name>A0ABP7NS99_9SPHI</name>
<dbReference type="SUPFAM" id="SSF142764">
    <property type="entry name" value="YgbK-like"/>
    <property type="match status" value="1"/>
</dbReference>
<keyword evidence="2" id="KW-0808">Transferase</keyword>
<feature type="domain" description="Four-carbon acid sugar kinase N-terminal" evidence="7">
    <location>
        <begin position="12"/>
        <end position="251"/>
    </location>
</feature>
<dbReference type="GO" id="GO:0016301">
    <property type="term" value="F:kinase activity"/>
    <property type="evidence" value="ECO:0007669"/>
    <property type="project" value="UniProtKB-KW"/>
</dbReference>
<keyword evidence="4 9" id="KW-0418">Kinase</keyword>
<evidence type="ECO:0000313" key="10">
    <source>
        <dbReference type="Proteomes" id="UP001501081"/>
    </source>
</evidence>
<reference evidence="10" key="1">
    <citation type="journal article" date="2019" name="Int. J. Syst. Evol. Microbiol.">
        <title>The Global Catalogue of Microorganisms (GCM) 10K type strain sequencing project: providing services to taxonomists for standard genome sequencing and annotation.</title>
        <authorList>
            <consortium name="The Broad Institute Genomics Platform"/>
            <consortium name="The Broad Institute Genome Sequencing Center for Infectious Disease"/>
            <person name="Wu L."/>
            <person name="Ma J."/>
        </authorList>
    </citation>
    <scope>NUCLEOTIDE SEQUENCE [LARGE SCALE GENOMIC DNA]</scope>
    <source>
        <strain evidence="10">JCM 17338</strain>
    </source>
</reference>
<keyword evidence="3" id="KW-0547">Nucleotide-binding</keyword>
<evidence type="ECO:0000259" key="7">
    <source>
        <dbReference type="Pfam" id="PF07005"/>
    </source>
</evidence>
<protein>
    <submittedName>
        <fullName evidence="9">Four-carbon acid sugar kinase family protein</fullName>
    </submittedName>
</protein>
<dbReference type="Gene3D" id="3.40.50.10840">
    <property type="entry name" value="Putative sugar-binding, N-terminal domain"/>
    <property type="match status" value="1"/>
</dbReference>
<dbReference type="RefSeq" id="WP_344764372.1">
    <property type="nucleotide sequence ID" value="NZ_BAABAK010000001.1"/>
</dbReference>
<dbReference type="InterPro" id="IPR042213">
    <property type="entry name" value="NBD_C_sf"/>
</dbReference>
<comment type="caution">
    <text evidence="9">The sequence shown here is derived from an EMBL/GenBank/DDBJ whole genome shotgun (WGS) entry which is preliminary data.</text>
</comment>
<dbReference type="Pfam" id="PF17042">
    <property type="entry name" value="NBD_C"/>
    <property type="match status" value="1"/>
</dbReference>
<evidence type="ECO:0000313" key="9">
    <source>
        <dbReference type="EMBL" id="GAA3952074.1"/>
    </source>
</evidence>
<keyword evidence="5" id="KW-0067">ATP-binding</keyword>
<feature type="domain" description="Four-carbon acid sugar kinase nucleotide binding" evidence="8">
    <location>
        <begin position="277"/>
        <end position="455"/>
    </location>
</feature>
<dbReference type="Gene3D" id="3.40.980.20">
    <property type="entry name" value="Four-carbon acid sugar kinase, nucleotide binding domain"/>
    <property type="match status" value="1"/>
</dbReference>
<dbReference type="Pfam" id="PF07005">
    <property type="entry name" value="SBD_N"/>
    <property type="match status" value="1"/>
</dbReference>
<keyword evidence="6" id="KW-0119">Carbohydrate metabolism</keyword>
<evidence type="ECO:0000256" key="6">
    <source>
        <dbReference type="ARBA" id="ARBA00023277"/>
    </source>
</evidence>
<dbReference type="InterPro" id="IPR037051">
    <property type="entry name" value="4-carb_acid_sugar_kinase_N_sf"/>
</dbReference>
<dbReference type="EMBL" id="BAABAK010000001">
    <property type="protein sequence ID" value="GAA3952074.1"/>
    <property type="molecule type" value="Genomic_DNA"/>
</dbReference>
<sequence>MENKENNRLLMAFYGDDFTGSTDALEFLCKAGVKTVLFIDVPTKEQLLNYADLQAIGVAGVSRALSPVKMEAELLPTFEALKELKPQHVHYKVCSTFDSSPTIGSIGKAIDVAQSVFKGTYVPLLVAAPALGRYCLFGNLFARMGIGSDGDIYRLDRHPSMSKHPVTPADESDLRLHLGKQTNKKIGLFNITALHHYDEKHFDVDFGDHEIVLFDALKAEDLIPIGEIIAQSSKQDHIVFSVGSSGIEMALGSYWKEKGIVKDKLGWGNIKCSKPILVISGSCSPVTSSQIKYALDNGFAEIAIDTVAFANRFSSDSDIDENLISIYVEQVVKFISDGKNVLIHTSLGNDDLRVVESDKIFNNNELNKSTASIVYGRVLGEIAKKVAEKTNLERLVIAGGDTSSYAARAMGIEAMEMISPLTAGAPLCKVHSTNSDINNLHVVFKGGQVGKQDFFVQASKDIINIK</sequence>
<evidence type="ECO:0000256" key="1">
    <source>
        <dbReference type="ARBA" id="ARBA00005715"/>
    </source>
</evidence>
<evidence type="ECO:0000256" key="5">
    <source>
        <dbReference type="ARBA" id="ARBA00022840"/>
    </source>
</evidence>